<dbReference type="STRING" id="77586.A0A0D9WPK2"/>
<dbReference type="AlphaFoldDB" id="A0A0D9WPK2"/>
<reference evidence="1" key="3">
    <citation type="submission" date="2015-04" db="UniProtKB">
        <authorList>
            <consortium name="EnsemblPlants"/>
        </authorList>
    </citation>
    <scope>IDENTIFICATION</scope>
</reference>
<evidence type="ECO:0000313" key="1">
    <source>
        <dbReference type="EnsemblPlants" id="LPERR06G10440.1"/>
    </source>
</evidence>
<reference evidence="1 2" key="1">
    <citation type="submission" date="2012-08" db="EMBL/GenBank/DDBJ databases">
        <title>Oryza genome evolution.</title>
        <authorList>
            <person name="Wing R.A."/>
        </authorList>
    </citation>
    <scope>NUCLEOTIDE SEQUENCE</scope>
</reference>
<protein>
    <submittedName>
        <fullName evidence="1">Uncharacterized protein</fullName>
    </submittedName>
</protein>
<name>A0A0D9WPK2_9ORYZ</name>
<evidence type="ECO:0000313" key="2">
    <source>
        <dbReference type="Proteomes" id="UP000032180"/>
    </source>
</evidence>
<sequence>MTRARIGEHHSTTERADFPLDFIEWKFLNHATASFGQLTYWLEGDQMKGRVLIRAKYKDHDFAPRKFDHPMGQVLELVLVQPQFIPMAGLNVMVENLSNAKNLASSILLDGSSLLNHLLPALNTFTNMVLPKKTVFDCPPPLAPLLDWVFDQFKSVSSPLPSDLEILEVEPLDVQPPSLVTSAPVPLLLPKAPVKKRDGKTVLYCPYRRQSSWLQHNKHDLDLQVDPRMGIGNQGEGLQKSSKNLQKSDFIGSSFDDVNYDSSSSDCFVSLLQKMGVDMCGLSIDDVAEFNLGVCRRRKIPRPSMDDQ</sequence>
<proteinExistence type="predicted"/>
<dbReference type="EnsemblPlants" id="LPERR06G10440.1">
    <property type="protein sequence ID" value="LPERR06G10440.1"/>
    <property type="gene ID" value="LPERR06G10440"/>
</dbReference>
<keyword evidence="2" id="KW-1185">Reference proteome</keyword>
<dbReference type="HOGENOM" id="CLU_044781_0_0_1"/>
<organism evidence="1 2">
    <name type="scientific">Leersia perrieri</name>
    <dbReference type="NCBI Taxonomy" id="77586"/>
    <lineage>
        <taxon>Eukaryota</taxon>
        <taxon>Viridiplantae</taxon>
        <taxon>Streptophyta</taxon>
        <taxon>Embryophyta</taxon>
        <taxon>Tracheophyta</taxon>
        <taxon>Spermatophyta</taxon>
        <taxon>Magnoliopsida</taxon>
        <taxon>Liliopsida</taxon>
        <taxon>Poales</taxon>
        <taxon>Poaceae</taxon>
        <taxon>BOP clade</taxon>
        <taxon>Oryzoideae</taxon>
        <taxon>Oryzeae</taxon>
        <taxon>Oryzinae</taxon>
        <taxon>Leersia</taxon>
    </lineage>
</organism>
<dbReference type="Gramene" id="LPERR06G10440.1">
    <property type="protein sequence ID" value="LPERR06G10440.1"/>
    <property type="gene ID" value="LPERR06G10440"/>
</dbReference>
<accession>A0A0D9WPK2</accession>
<dbReference type="Proteomes" id="UP000032180">
    <property type="component" value="Chromosome 6"/>
</dbReference>
<reference evidence="2" key="2">
    <citation type="submission" date="2013-12" db="EMBL/GenBank/DDBJ databases">
        <authorList>
            <person name="Yu Y."/>
            <person name="Lee S."/>
            <person name="de Baynast K."/>
            <person name="Wissotski M."/>
            <person name="Liu L."/>
            <person name="Talag J."/>
            <person name="Goicoechea J."/>
            <person name="Angelova A."/>
            <person name="Jetty R."/>
            <person name="Kudrna D."/>
            <person name="Golser W."/>
            <person name="Rivera L."/>
            <person name="Zhang J."/>
            <person name="Wing R."/>
        </authorList>
    </citation>
    <scope>NUCLEOTIDE SEQUENCE</scope>
</reference>